<gene>
    <name evidence="2" type="ORF">C8N35_104288</name>
</gene>
<dbReference type="Proteomes" id="UP000244081">
    <property type="component" value="Unassembled WGS sequence"/>
</dbReference>
<feature type="transmembrane region" description="Helical" evidence="1">
    <location>
        <begin position="12"/>
        <end position="31"/>
    </location>
</feature>
<evidence type="ECO:0000313" key="3">
    <source>
        <dbReference type="Proteomes" id="UP000244081"/>
    </source>
</evidence>
<evidence type="ECO:0000256" key="1">
    <source>
        <dbReference type="SAM" id="Phobius"/>
    </source>
</evidence>
<protein>
    <submittedName>
        <fullName evidence="2">Uncharacterized protein</fullName>
    </submittedName>
</protein>
<keyword evidence="1" id="KW-0812">Transmembrane</keyword>
<accession>A0A2T5VA86</accession>
<reference evidence="2 3" key="1">
    <citation type="submission" date="2018-04" db="EMBL/GenBank/DDBJ databases">
        <title>Genomic Encyclopedia of Archaeal and Bacterial Type Strains, Phase II (KMG-II): from individual species to whole genera.</title>
        <authorList>
            <person name="Goeker M."/>
        </authorList>
    </citation>
    <scope>NUCLEOTIDE SEQUENCE [LARGE SCALE GENOMIC DNA]</scope>
    <source>
        <strain evidence="2 3">DSM 23382</strain>
    </source>
</reference>
<keyword evidence="3" id="KW-1185">Reference proteome</keyword>
<evidence type="ECO:0000313" key="2">
    <source>
        <dbReference type="EMBL" id="PTW60662.1"/>
    </source>
</evidence>
<organism evidence="2 3">
    <name type="scientific">Breoghania corrubedonensis</name>
    <dbReference type="NCBI Taxonomy" id="665038"/>
    <lineage>
        <taxon>Bacteria</taxon>
        <taxon>Pseudomonadati</taxon>
        <taxon>Pseudomonadota</taxon>
        <taxon>Alphaproteobacteria</taxon>
        <taxon>Hyphomicrobiales</taxon>
        <taxon>Stappiaceae</taxon>
        <taxon>Breoghania</taxon>
    </lineage>
</organism>
<keyword evidence="1" id="KW-0472">Membrane</keyword>
<dbReference type="RefSeq" id="WP_107990251.1">
    <property type="nucleotide sequence ID" value="NZ_QAYG01000004.1"/>
</dbReference>
<dbReference type="EMBL" id="QAYG01000004">
    <property type="protein sequence ID" value="PTW60662.1"/>
    <property type="molecule type" value="Genomic_DNA"/>
</dbReference>
<proteinExistence type="predicted"/>
<comment type="caution">
    <text evidence="2">The sequence shown here is derived from an EMBL/GenBank/DDBJ whole genome shotgun (WGS) entry which is preliminary data.</text>
</comment>
<name>A0A2T5VA86_9HYPH</name>
<sequence>MTGFWSDNAATIWSVIASLVLIANAITAATASKSDNRWWGYVLAVLNFLALNFGKNTNADAVATIGNAYASNAAIVAGRDGEDAGSSPAA</sequence>
<dbReference type="AlphaFoldDB" id="A0A2T5VA86"/>
<keyword evidence="1" id="KW-1133">Transmembrane helix</keyword>